<dbReference type="Gene3D" id="3.40.50.2000">
    <property type="entry name" value="Glycogen Phosphorylase B"/>
    <property type="match status" value="2"/>
</dbReference>
<gene>
    <name evidence="1" type="ORF">KDD17_13970</name>
</gene>
<dbReference type="PANTHER" id="PTHR12526">
    <property type="entry name" value="GLYCOSYLTRANSFERASE"/>
    <property type="match status" value="1"/>
</dbReference>
<dbReference type="CDD" id="cd03801">
    <property type="entry name" value="GT4_PimA-like"/>
    <property type="match status" value="1"/>
</dbReference>
<dbReference type="Proteomes" id="UP000683291">
    <property type="component" value="Chromosome 1"/>
</dbReference>
<dbReference type="SUPFAM" id="SSF53756">
    <property type="entry name" value="UDP-Glycosyltransferase/glycogen phosphorylase"/>
    <property type="match status" value="1"/>
</dbReference>
<sequence>MVLFNAVSQPTHAAVLSKLDVGVAYYEAGAADAHLDEIVRRHDVDIIHSSIWWADKTVDEYRDKLPAQIPWIISMHGCHETFIQHPQIDGTFPERMQRMLTRASAWVYTAEKNLAIFDSYPRPETLLRIPNGMRTEPIGTTLRRADLGLREDALVLCLASRAIASKGWGEAVDLTATLNAQGHKVDLMLIGEGPAADAVRADAPAHVHLMGQVANLQDYLAIADIGLLPSYFVGESLPLVLIEMMAKGLPLIATDIGEIASILGEGDEAAGILVPLEGEGVDRAALERAATRMLDPGVRAAFGAQSHARYDAQFTLERMVNRYETLYSDVGALRWKHPETHREGPG</sequence>
<protein>
    <submittedName>
        <fullName evidence="1">Glycosyltransferase family 4 protein</fullName>
    </submittedName>
</protein>
<reference evidence="1" key="1">
    <citation type="submission" date="2021-04" db="EMBL/GenBank/DDBJ databases">
        <title>Complete genome sequence for Sulfitobacter sp. strain JK7-1.</title>
        <authorList>
            <person name="Park S.-J."/>
        </authorList>
    </citation>
    <scope>NUCLEOTIDE SEQUENCE</scope>
    <source>
        <strain evidence="1">JK7-1</strain>
    </source>
</reference>
<dbReference type="RefSeq" id="WP_212704219.1">
    <property type="nucleotide sequence ID" value="NZ_CP073581.1"/>
</dbReference>
<accession>A0A975JCN1</accession>
<proteinExistence type="predicted"/>
<organism evidence="1 2">
    <name type="scientific">Sulfitobacter albidus</name>
    <dbReference type="NCBI Taxonomy" id="2829501"/>
    <lineage>
        <taxon>Bacteria</taxon>
        <taxon>Pseudomonadati</taxon>
        <taxon>Pseudomonadota</taxon>
        <taxon>Alphaproteobacteria</taxon>
        <taxon>Rhodobacterales</taxon>
        <taxon>Roseobacteraceae</taxon>
        <taxon>Sulfitobacter</taxon>
    </lineage>
</organism>
<dbReference type="GO" id="GO:0016757">
    <property type="term" value="F:glycosyltransferase activity"/>
    <property type="evidence" value="ECO:0007669"/>
    <property type="project" value="TreeGrafter"/>
</dbReference>
<name>A0A975JCN1_9RHOB</name>
<dbReference type="Pfam" id="PF13692">
    <property type="entry name" value="Glyco_trans_1_4"/>
    <property type="match status" value="1"/>
</dbReference>
<dbReference type="EMBL" id="CP073581">
    <property type="protein sequence ID" value="QUJ76021.1"/>
    <property type="molecule type" value="Genomic_DNA"/>
</dbReference>
<dbReference type="AlphaFoldDB" id="A0A975JCN1"/>
<dbReference type="KEGG" id="sual:KDD17_13970"/>
<keyword evidence="2" id="KW-1185">Reference proteome</keyword>
<evidence type="ECO:0000313" key="2">
    <source>
        <dbReference type="Proteomes" id="UP000683291"/>
    </source>
</evidence>
<evidence type="ECO:0000313" key="1">
    <source>
        <dbReference type="EMBL" id="QUJ76021.1"/>
    </source>
</evidence>
<dbReference type="PANTHER" id="PTHR12526:SF636">
    <property type="entry name" value="BLL3647 PROTEIN"/>
    <property type="match status" value="1"/>
</dbReference>